<evidence type="ECO:0000256" key="4">
    <source>
        <dbReference type="ARBA" id="ARBA00022771"/>
    </source>
</evidence>
<name>A0A9P5YQK6_9AGAR</name>
<keyword evidence="11" id="KW-1185">Reference proteome</keyword>
<evidence type="ECO:0000256" key="8">
    <source>
        <dbReference type="PROSITE-ProRule" id="PRU00042"/>
    </source>
</evidence>
<dbReference type="PROSITE" id="PS50157">
    <property type="entry name" value="ZINC_FINGER_C2H2_2"/>
    <property type="match status" value="2"/>
</dbReference>
<organism evidence="10 11">
    <name type="scientific">Pholiota conissans</name>
    <dbReference type="NCBI Taxonomy" id="109636"/>
    <lineage>
        <taxon>Eukaryota</taxon>
        <taxon>Fungi</taxon>
        <taxon>Dikarya</taxon>
        <taxon>Basidiomycota</taxon>
        <taxon>Agaricomycotina</taxon>
        <taxon>Agaricomycetes</taxon>
        <taxon>Agaricomycetidae</taxon>
        <taxon>Agaricales</taxon>
        <taxon>Agaricineae</taxon>
        <taxon>Strophariaceae</taxon>
        <taxon>Pholiota</taxon>
    </lineage>
</organism>
<dbReference type="GO" id="GO:0000978">
    <property type="term" value="F:RNA polymerase II cis-regulatory region sequence-specific DNA binding"/>
    <property type="evidence" value="ECO:0007669"/>
    <property type="project" value="TreeGrafter"/>
</dbReference>
<evidence type="ECO:0000313" key="11">
    <source>
        <dbReference type="Proteomes" id="UP000807469"/>
    </source>
</evidence>
<dbReference type="SMART" id="SM00355">
    <property type="entry name" value="ZnF_C2H2"/>
    <property type="match status" value="2"/>
</dbReference>
<sequence>MPRHSNSTCSVCGFTCSRPYDLKRHKKTHDPSRIFAFPCTVCGKKFAENSNLTAHLRLHGIEIPYTRKRPRKYTPRKRGKTKETKVTTKLKRDVDAIAAVQKQLGVLAISQAGYSSGSDSHSVEENTSTMPCAFYTMSCGHQSDFEESDSDSDTSLPVTPVSAFNNNVELYPESHQAYSYSTCIDPRLISPYSSEFAPEFSVPTPAYTYDPHAYQSKQWIPAQARSAVPMSAMPMYGLASPINYGPSVQYNYVEHGIPCTMEEQYKYAGQGFDGQQLEPSFTPSFNDLESDGNIFSYIPAIPEYNTHFENFGYDTYVNGMFGSQL</sequence>
<evidence type="ECO:0000256" key="1">
    <source>
        <dbReference type="ARBA" id="ARBA00004123"/>
    </source>
</evidence>
<comment type="subcellular location">
    <subcellularLocation>
        <location evidence="1">Nucleus</location>
    </subcellularLocation>
</comment>
<dbReference type="Proteomes" id="UP000807469">
    <property type="component" value="Unassembled WGS sequence"/>
</dbReference>
<keyword evidence="5" id="KW-0862">Zinc</keyword>
<keyword evidence="7" id="KW-0539">Nucleus</keyword>
<protein>
    <recommendedName>
        <fullName evidence="9">C2H2-type domain-containing protein</fullName>
    </recommendedName>
</protein>
<comment type="caution">
    <text evidence="10">The sequence shown here is derived from an EMBL/GenBank/DDBJ whole genome shotgun (WGS) entry which is preliminary data.</text>
</comment>
<evidence type="ECO:0000256" key="2">
    <source>
        <dbReference type="ARBA" id="ARBA00022723"/>
    </source>
</evidence>
<dbReference type="InterPro" id="IPR036236">
    <property type="entry name" value="Znf_C2H2_sf"/>
</dbReference>
<keyword evidence="2" id="KW-0479">Metal-binding</keyword>
<dbReference type="SUPFAM" id="SSF57667">
    <property type="entry name" value="beta-beta-alpha zinc fingers"/>
    <property type="match status" value="1"/>
</dbReference>
<dbReference type="Gene3D" id="3.30.160.60">
    <property type="entry name" value="Classic Zinc Finger"/>
    <property type="match status" value="2"/>
</dbReference>
<dbReference type="OrthoDB" id="8117402at2759"/>
<reference evidence="10" key="1">
    <citation type="submission" date="2020-11" db="EMBL/GenBank/DDBJ databases">
        <authorList>
            <consortium name="DOE Joint Genome Institute"/>
            <person name="Ahrendt S."/>
            <person name="Riley R."/>
            <person name="Andreopoulos W."/>
            <person name="Labutti K."/>
            <person name="Pangilinan J."/>
            <person name="Ruiz-Duenas F.J."/>
            <person name="Barrasa J.M."/>
            <person name="Sanchez-Garcia M."/>
            <person name="Camarero S."/>
            <person name="Miyauchi S."/>
            <person name="Serrano A."/>
            <person name="Linde D."/>
            <person name="Babiker R."/>
            <person name="Drula E."/>
            <person name="Ayuso-Fernandez I."/>
            <person name="Pacheco R."/>
            <person name="Padilla G."/>
            <person name="Ferreira P."/>
            <person name="Barriuso J."/>
            <person name="Kellner H."/>
            <person name="Castanera R."/>
            <person name="Alfaro M."/>
            <person name="Ramirez L."/>
            <person name="Pisabarro A.G."/>
            <person name="Kuo A."/>
            <person name="Tritt A."/>
            <person name="Lipzen A."/>
            <person name="He G."/>
            <person name="Yan M."/>
            <person name="Ng V."/>
            <person name="Cullen D."/>
            <person name="Martin F."/>
            <person name="Rosso M.-N."/>
            <person name="Henrissat B."/>
            <person name="Hibbett D."/>
            <person name="Martinez A.T."/>
            <person name="Grigoriev I.V."/>
        </authorList>
    </citation>
    <scope>NUCLEOTIDE SEQUENCE</scope>
    <source>
        <strain evidence="10">CIRM-BRFM 674</strain>
    </source>
</reference>
<dbReference type="GO" id="GO:0008270">
    <property type="term" value="F:zinc ion binding"/>
    <property type="evidence" value="ECO:0007669"/>
    <property type="project" value="UniProtKB-KW"/>
</dbReference>
<dbReference type="EMBL" id="MU155426">
    <property type="protein sequence ID" value="KAF9473644.1"/>
    <property type="molecule type" value="Genomic_DNA"/>
</dbReference>
<evidence type="ECO:0000256" key="5">
    <source>
        <dbReference type="ARBA" id="ARBA00022833"/>
    </source>
</evidence>
<evidence type="ECO:0000256" key="6">
    <source>
        <dbReference type="ARBA" id="ARBA00023125"/>
    </source>
</evidence>
<evidence type="ECO:0000259" key="9">
    <source>
        <dbReference type="PROSITE" id="PS50157"/>
    </source>
</evidence>
<feature type="domain" description="C2H2-type" evidence="9">
    <location>
        <begin position="7"/>
        <end position="34"/>
    </location>
</feature>
<proteinExistence type="predicted"/>
<dbReference type="InterPro" id="IPR050589">
    <property type="entry name" value="Ikaros_C2H2-ZF"/>
</dbReference>
<dbReference type="InterPro" id="IPR013087">
    <property type="entry name" value="Znf_C2H2_type"/>
</dbReference>
<dbReference type="PANTHER" id="PTHR24404:SF114">
    <property type="entry name" value="KLUMPFUSS, ISOFORM B-RELATED"/>
    <property type="match status" value="1"/>
</dbReference>
<dbReference type="PANTHER" id="PTHR24404">
    <property type="entry name" value="ZINC FINGER PROTEIN"/>
    <property type="match status" value="1"/>
</dbReference>
<evidence type="ECO:0000256" key="7">
    <source>
        <dbReference type="ARBA" id="ARBA00023242"/>
    </source>
</evidence>
<dbReference type="GO" id="GO:0003700">
    <property type="term" value="F:DNA-binding transcription factor activity"/>
    <property type="evidence" value="ECO:0007669"/>
    <property type="project" value="TreeGrafter"/>
</dbReference>
<accession>A0A9P5YQK6</accession>
<gene>
    <name evidence="10" type="ORF">BDN70DRAFT_964104</name>
</gene>
<evidence type="ECO:0000256" key="3">
    <source>
        <dbReference type="ARBA" id="ARBA00022737"/>
    </source>
</evidence>
<evidence type="ECO:0000313" key="10">
    <source>
        <dbReference type="EMBL" id="KAF9473644.1"/>
    </source>
</evidence>
<dbReference type="GO" id="GO:0006357">
    <property type="term" value="P:regulation of transcription by RNA polymerase II"/>
    <property type="evidence" value="ECO:0007669"/>
    <property type="project" value="TreeGrafter"/>
</dbReference>
<dbReference type="GO" id="GO:0005634">
    <property type="term" value="C:nucleus"/>
    <property type="evidence" value="ECO:0007669"/>
    <property type="project" value="UniProtKB-SubCell"/>
</dbReference>
<dbReference type="Pfam" id="PF00096">
    <property type="entry name" value="zf-C2H2"/>
    <property type="match status" value="2"/>
</dbReference>
<dbReference type="FunFam" id="3.30.160.60:FF:000145">
    <property type="entry name" value="Zinc finger protein 574"/>
    <property type="match status" value="1"/>
</dbReference>
<dbReference type="PROSITE" id="PS00028">
    <property type="entry name" value="ZINC_FINGER_C2H2_1"/>
    <property type="match status" value="1"/>
</dbReference>
<keyword evidence="6" id="KW-0238">DNA-binding</keyword>
<dbReference type="AlphaFoldDB" id="A0A9P5YQK6"/>
<keyword evidence="3" id="KW-0677">Repeat</keyword>
<feature type="domain" description="C2H2-type" evidence="9">
    <location>
        <begin position="37"/>
        <end position="64"/>
    </location>
</feature>
<keyword evidence="4 8" id="KW-0863">Zinc-finger</keyword>